<evidence type="ECO:0000256" key="2">
    <source>
        <dbReference type="ARBA" id="ARBA00022448"/>
    </source>
</evidence>
<evidence type="ECO:0000313" key="10">
    <source>
        <dbReference type="Proteomes" id="UP000830401"/>
    </source>
</evidence>
<accession>A0ABY4G3Z6</accession>
<protein>
    <submittedName>
        <fullName evidence="9">ABC transporter permease</fullName>
    </submittedName>
</protein>
<feature type="transmembrane region" description="Helical" evidence="7">
    <location>
        <begin position="156"/>
        <end position="180"/>
    </location>
</feature>
<evidence type="ECO:0000256" key="6">
    <source>
        <dbReference type="ARBA" id="ARBA00023136"/>
    </source>
</evidence>
<proteinExistence type="inferred from homology"/>
<dbReference type="Gene3D" id="1.10.3720.10">
    <property type="entry name" value="MetI-like"/>
    <property type="match status" value="1"/>
</dbReference>
<evidence type="ECO:0000259" key="8">
    <source>
        <dbReference type="PROSITE" id="PS50928"/>
    </source>
</evidence>
<dbReference type="Proteomes" id="UP000830401">
    <property type="component" value="Chromosome"/>
</dbReference>
<dbReference type="Pfam" id="PF00528">
    <property type="entry name" value="BPD_transp_1"/>
    <property type="match status" value="1"/>
</dbReference>
<dbReference type="CDD" id="cd06261">
    <property type="entry name" value="TM_PBP2"/>
    <property type="match status" value="1"/>
</dbReference>
<evidence type="ECO:0000256" key="3">
    <source>
        <dbReference type="ARBA" id="ARBA00022475"/>
    </source>
</evidence>
<evidence type="ECO:0000256" key="7">
    <source>
        <dbReference type="RuleBase" id="RU363032"/>
    </source>
</evidence>
<keyword evidence="2 7" id="KW-0813">Transport</keyword>
<dbReference type="RefSeq" id="WP_245119513.1">
    <property type="nucleotide sequence ID" value="NZ_CP095061.1"/>
</dbReference>
<evidence type="ECO:0000256" key="1">
    <source>
        <dbReference type="ARBA" id="ARBA00004651"/>
    </source>
</evidence>
<keyword evidence="6 7" id="KW-0472">Membrane</keyword>
<name>A0ABY4G3Z6_9BACT</name>
<evidence type="ECO:0000313" key="9">
    <source>
        <dbReference type="EMBL" id="UOQ65506.1"/>
    </source>
</evidence>
<dbReference type="PANTHER" id="PTHR43163">
    <property type="entry name" value="DIPEPTIDE TRANSPORT SYSTEM PERMEASE PROTEIN DPPB-RELATED"/>
    <property type="match status" value="1"/>
</dbReference>
<organism evidence="9 10">
    <name type="scientific">Hymenobacter volaticus</name>
    <dbReference type="NCBI Taxonomy" id="2932254"/>
    <lineage>
        <taxon>Bacteria</taxon>
        <taxon>Pseudomonadati</taxon>
        <taxon>Bacteroidota</taxon>
        <taxon>Cytophagia</taxon>
        <taxon>Cytophagales</taxon>
        <taxon>Hymenobacteraceae</taxon>
        <taxon>Hymenobacter</taxon>
    </lineage>
</organism>
<feature type="transmembrane region" description="Helical" evidence="7">
    <location>
        <begin position="268"/>
        <end position="294"/>
    </location>
</feature>
<keyword evidence="4 7" id="KW-0812">Transmembrane</keyword>
<evidence type="ECO:0000256" key="4">
    <source>
        <dbReference type="ARBA" id="ARBA00022692"/>
    </source>
</evidence>
<evidence type="ECO:0000256" key="5">
    <source>
        <dbReference type="ARBA" id="ARBA00022989"/>
    </source>
</evidence>
<dbReference type="InterPro" id="IPR000515">
    <property type="entry name" value="MetI-like"/>
</dbReference>
<keyword evidence="3" id="KW-1003">Cell membrane</keyword>
<feature type="domain" description="ABC transmembrane type-1" evidence="8">
    <location>
        <begin position="123"/>
        <end position="333"/>
    </location>
</feature>
<sequence length="349" mass="38966">MILRLVQWVFTVWALASLLFLLTSTLPDEQQLLVRFSETVVGSETPSQEQAEAAQQLVKQRLGLTEPVFYFSPAIPKTSLGWRWQWNGTHNQYHRWLRALMHGNLGKSYRTEEAVSISLIEAIAVTVPLTCLATLCIIGISIPFGVWLAARSSSHWLYTALYVLDALPLFVVALLLLLLLANPDYFTFFPAFGLGFEENDSNATSILLRYPSFMVLPLSSLVLSGLTEPTLQLADVLRHEAQLDYMLTAQAKGLTRKQALWRHGLRNALLPIFTLFTELFPNLLAGSIVVEFVFALPGLGRLLADAAAARDYPVMLGGVFFVLLARQLMLSLADWLYQLADPRLRVSAS</sequence>
<keyword evidence="10" id="KW-1185">Reference proteome</keyword>
<comment type="subcellular location">
    <subcellularLocation>
        <location evidence="1 7">Cell membrane</location>
        <topology evidence="1 7">Multi-pass membrane protein</topology>
    </subcellularLocation>
</comment>
<dbReference type="SUPFAM" id="SSF161098">
    <property type="entry name" value="MetI-like"/>
    <property type="match status" value="1"/>
</dbReference>
<dbReference type="PANTHER" id="PTHR43163:SF6">
    <property type="entry name" value="DIPEPTIDE TRANSPORT SYSTEM PERMEASE PROTEIN DPPB-RELATED"/>
    <property type="match status" value="1"/>
</dbReference>
<reference evidence="9" key="1">
    <citation type="submission" date="2022-04" db="EMBL/GenBank/DDBJ databases">
        <title>Hymenobacter sp. isolated from the air.</title>
        <authorList>
            <person name="Won M."/>
            <person name="Lee C.-M."/>
            <person name="Woen H.-Y."/>
            <person name="Kwon S.-W."/>
        </authorList>
    </citation>
    <scope>NUCLEOTIDE SEQUENCE</scope>
    <source>
        <strain evidence="9">5420S-77</strain>
    </source>
</reference>
<dbReference type="InterPro" id="IPR035906">
    <property type="entry name" value="MetI-like_sf"/>
</dbReference>
<comment type="similarity">
    <text evidence="7">Belongs to the binding-protein-dependent transport system permease family.</text>
</comment>
<feature type="transmembrane region" description="Helical" evidence="7">
    <location>
        <begin position="314"/>
        <end position="337"/>
    </location>
</feature>
<dbReference type="PROSITE" id="PS50928">
    <property type="entry name" value="ABC_TM1"/>
    <property type="match status" value="1"/>
</dbReference>
<keyword evidence="5 7" id="KW-1133">Transmembrane helix</keyword>
<feature type="transmembrane region" description="Helical" evidence="7">
    <location>
        <begin position="6"/>
        <end position="26"/>
    </location>
</feature>
<gene>
    <name evidence="9" type="ORF">MUN86_18455</name>
</gene>
<feature type="transmembrane region" description="Helical" evidence="7">
    <location>
        <begin position="117"/>
        <end position="150"/>
    </location>
</feature>
<dbReference type="EMBL" id="CP095061">
    <property type="protein sequence ID" value="UOQ65506.1"/>
    <property type="molecule type" value="Genomic_DNA"/>
</dbReference>